<dbReference type="NCBIfam" id="TIGR00350">
    <property type="entry name" value="lytR_cpsA_psr"/>
    <property type="match status" value="1"/>
</dbReference>
<proteinExistence type="inferred from homology"/>
<keyword evidence="7" id="KW-1185">Reference proteome</keyword>
<dbReference type="Gene3D" id="3.30.70.2390">
    <property type="match status" value="1"/>
</dbReference>
<evidence type="ECO:0000259" key="4">
    <source>
        <dbReference type="Pfam" id="PF13399"/>
    </source>
</evidence>
<evidence type="ECO:0000313" key="8">
    <source>
        <dbReference type="Proteomes" id="UP000671910"/>
    </source>
</evidence>
<dbReference type="Pfam" id="PF13399">
    <property type="entry name" value="LytR_C"/>
    <property type="match status" value="1"/>
</dbReference>
<dbReference type="PANTHER" id="PTHR33392:SF6">
    <property type="entry name" value="POLYISOPRENYL-TEICHOIC ACID--PEPTIDOGLYCAN TEICHOIC ACID TRANSFERASE TAGU"/>
    <property type="match status" value="1"/>
</dbReference>
<comment type="similarity">
    <text evidence="1">Belongs to the LytR/CpsA/Psr (LCP) family.</text>
</comment>
<feature type="domain" description="LytR/CpsA/Psr regulator C-terminal" evidence="4">
    <location>
        <begin position="359"/>
        <end position="448"/>
    </location>
</feature>
<dbReference type="InterPro" id="IPR004474">
    <property type="entry name" value="LytR_CpsA_psr"/>
</dbReference>
<accession>A0A9E6SVH0</accession>
<keyword evidence="2" id="KW-1133">Transmembrane helix</keyword>
<evidence type="ECO:0000313" key="5">
    <source>
        <dbReference type="EMBL" id="NHM14341.1"/>
    </source>
</evidence>
<dbReference type="PANTHER" id="PTHR33392">
    <property type="entry name" value="POLYISOPRENYL-TEICHOIC ACID--PEPTIDOGLYCAN TEICHOIC ACID TRANSFERASE TAGU"/>
    <property type="match status" value="1"/>
</dbReference>
<keyword evidence="2" id="KW-0472">Membrane</keyword>
<evidence type="ECO:0000256" key="1">
    <source>
        <dbReference type="ARBA" id="ARBA00006068"/>
    </source>
</evidence>
<name>A0A9E6SVH0_9ACTN</name>
<gene>
    <name evidence="5" type="ORF">GMI68_06120</name>
    <name evidence="6" type="ORF">J7S26_02600</name>
</gene>
<dbReference type="EMBL" id="CP072829">
    <property type="protein sequence ID" value="QTU85177.1"/>
    <property type="molecule type" value="Genomic_DNA"/>
</dbReference>
<dbReference type="Pfam" id="PF03816">
    <property type="entry name" value="LytR_cpsA_psr"/>
    <property type="match status" value="1"/>
</dbReference>
<dbReference type="Proteomes" id="UP000671910">
    <property type="component" value="Chromosome"/>
</dbReference>
<evidence type="ECO:0000256" key="2">
    <source>
        <dbReference type="SAM" id="Phobius"/>
    </source>
</evidence>
<evidence type="ECO:0000313" key="7">
    <source>
        <dbReference type="Proteomes" id="UP000636394"/>
    </source>
</evidence>
<dbReference type="KEGG" id="ebz:J7S26_02600"/>
<dbReference type="InterPro" id="IPR027381">
    <property type="entry name" value="LytR/CpsA/Psr_C"/>
</dbReference>
<organism evidence="6 8">
    <name type="scientific">Xiamenia xianingshaonis</name>
    <dbReference type="NCBI Taxonomy" id="2682776"/>
    <lineage>
        <taxon>Bacteria</taxon>
        <taxon>Bacillati</taxon>
        <taxon>Actinomycetota</taxon>
        <taxon>Coriobacteriia</taxon>
        <taxon>Eggerthellales</taxon>
        <taxon>Eggerthellaceae</taxon>
        <taxon>Xiamenia</taxon>
    </lineage>
</organism>
<keyword evidence="2" id="KW-0812">Transmembrane</keyword>
<reference evidence="6" key="2">
    <citation type="submission" date="2021-04" db="EMBL/GenBank/DDBJ databases">
        <title>Novel species in family Eggerthellaceae.</title>
        <authorList>
            <person name="Zhang G."/>
        </authorList>
    </citation>
    <scope>NUCLEOTIDE SEQUENCE</scope>
    <source>
        <strain evidence="6">Zg-886</strain>
    </source>
</reference>
<dbReference type="Proteomes" id="UP000636394">
    <property type="component" value="Unassembled WGS sequence"/>
</dbReference>
<protein>
    <submittedName>
        <fullName evidence="6">LCP family protein</fullName>
    </submittedName>
    <submittedName>
        <fullName evidence="5">LytR family transcriptional regulator</fullName>
    </submittedName>
</protein>
<sequence>MGFSNARRQKRATRGYVTNVMPYGSDYATRGSRVSERKFAKEVHRQGMKRRLLLVVGCIVAAVVVAVAVGMTTWYGSLEASIALGDSDAPSALTAAEEGAPFYTLVAASLDDANPDAPNATVDALALVRIDEERKQATILNVPPNIQTTLSDGNAYTLSSAQAEKGDAALIRSVSALIDVPVSHYVKADANGIVELVEALGGLEVNVREEVDDPAAGGTYIPAGTQTLDGQGVLTLLRATNFTEGIDQQAQNRRDVLQALSLRLVGGGQGELFGIVDRTDHPFGTDVGINDAGSMADAMAATDPASVFGTLVPGYEYERDGVKYYSVTSDALAAVMEAVEAGEDPSALEDESTVPPDSFTLTVRNGAAITGAAAAMEKTLSGLGFDVVDVGNTDTDAYNETLVIYKDDKFAPAAQTVVETLGMGRGVLDQQGFYTFDSDVLLVIGKDWKPVE</sequence>
<evidence type="ECO:0000259" key="3">
    <source>
        <dbReference type="Pfam" id="PF03816"/>
    </source>
</evidence>
<feature type="domain" description="Cell envelope-related transcriptional attenuator" evidence="3">
    <location>
        <begin position="123"/>
        <end position="260"/>
    </location>
</feature>
<dbReference type="InterPro" id="IPR050922">
    <property type="entry name" value="LytR/CpsA/Psr_CW_biosynth"/>
</dbReference>
<evidence type="ECO:0000313" key="6">
    <source>
        <dbReference type="EMBL" id="QTU85177.1"/>
    </source>
</evidence>
<feature type="transmembrane region" description="Helical" evidence="2">
    <location>
        <begin position="52"/>
        <end position="75"/>
    </location>
</feature>
<dbReference type="AlphaFoldDB" id="A0A9E6SVH0"/>
<reference evidence="5 7" key="1">
    <citation type="submission" date="2019-11" db="EMBL/GenBank/DDBJ databases">
        <title>Eggerthellaceae novel genus isolated from the rectal contents of marmort.</title>
        <authorList>
            <person name="Zhang G."/>
        </authorList>
    </citation>
    <scope>NUCLEOTIDE SEQUENCE [LARGE SCALE GENOMIC DNA]</scope>
    <source>
        <strain evidence="5">Zg-886</strain>
        <strain evidence="7">zg-886</strain>
    </source>
</reference>
<dbReference type="EMBL" id="WPCR01000007">
    <property type="protein sequence ID" value="NHM14341.1"/>
    <property type="molecule type" value="Genomic_DNA"/>
</dbReference>
<dbReference type="Gene3D" id="3.40.630.190">
    <property type="entry name" value="LCP protein"/>
    <property type="match status" value="1"/>
</dbReference>